<accession>A0A345DNG1</accession>
<dbReference type="RefSeq" id="WP_114564598.1">
    <property type="nucleotide sequence ID" value="NZ_CP031088.1"/>
</dbReference>
<organism evidence="1 2">
    <name type="scientific">Spiroplasma phoeniceum P40</name>
    <dbReference type="NCBI Taxonomy" id="1276259"/>
    <lineage>
        <taxon>Bacteria</taxon>
        <taxon>Bacillati</taxon>
        <taxon>Mycoplasmatota</taxon>
        <taxon>Mollicutes</taxon>
        <taxon>Entomoplasmatales</taxon>
        <taxon>Spiroplasmataceae</taxon>
        <taxon>Spiroplasma</taxon>
    </lineage>
</organism>
<dbReference type="EMBL" id="CP031088">
    <property type="protein sequence ID" value="AXF95749.1"/>
    <property type="molecule type" value="Genomic_DNA"/>
</dbReference>
<proteinExistence type="predicted"/>
<sequence>MENNLNNLLFITVEDVKESKLWQPINDRKQSAYNDNLIYNAILKTSLWMDRLSGGTISDKINKKDLFPWVKKDNTGVIKYDKWLSYIQSGCLLAVINWYLPKGVNDLTGSASFSQGGVAYSQTNDPEANENITRDVKNALKLAGEIIDIISSKTNIRPYNYNLGNYAHPWEEEYKYITKKTFYETLLFWLKERFQTDNSINITYPTINDFSKIDYNEYIKLIVPFDNDTIYYENNVWKAKQGGDIPSDVIKDSDLNKDYIDKEDGKYIVKKAQSGSSITVNAPLHQKDDSSLELLLSDEFGVKNNKLSLNQSFKDTFEQVIKWIFDIGKKIKWEKVSISYTPDSAKYIDIPEFSEEYRYQVWLSPTNRKGAEGMLWLEPPYFTETKENKTLSKHQATCFIDDFDKTPYSIALYSASGRVYLTNGSEGSNIPINSVRIFRQEV</sequence>
<keyword evidence="2" id="KW-1185">Reference proteome</keyword>
<reference evidence="2" key="1">
    <citation type="submission" date="2018-07" db="EMBL/GenBank/DDBJ databases">
        <title>Complete Genome Sequence of Spiroplasma phoeniceum.</title>
        <authorList>
            <person name="Davis R.E."/>
            <person name="Shao J.Y."/>
            <person name="Zhao Y."/>
            <person name="Silver A."/>
            <person name="Stump z."/>
            <person name="Gasparich G."/>
        </authorList>
    </citation>
    <scope>NUCLEOTIDE SEQUENCE [LARGE SCALE GENOMIC DNA]</scope>
    <source>
        <strain evidence="2">P40</strain>
    </source>
</reference>
<protein>
    <submittedName>
        <fullName evidence="1">Uncharacterized protein</fullName>
    </submittedName>
</protein>
<dbReference type="AlphaFoldDB" id="A0A345DNG1"/>
<dbReference type="KEGG" id="sphh:SDAV_00764"/>
<evidence type="ECO:0000313" key="2">
    <source>
        <dbReference type="Proteomes" id="UP000253689"/>
    </source>
</evidence>
<evidence type="ECO:0000313" key="1">
    <source>
        <dbReference type="EMBL" id="AXF95749.1"/>
    </source>
</evidence>
<dbReference type="Proteomes" id="UP000253689">
    <property type="component" value="Chromosome"/>
</dbReference>
<gene>
    <name evidence="1" type="ORF">SDAV_00764</name>
</gene>
<name>A0A345DNG1_9MOLU</name>